<feature type="domain" description="Fibronectin type-III" evidence="5">
    <location>
        <begin position="1652"/>
        <end position="1743"/>
    </location>
</feature>
<dbReference type="Pfam" id="PF00041">
    <property type="entry name" value="fn3"/>
    <property type="match status" value="3"/>
</dbReference>
<evidence type="ECO:0000259" key="5">
    <source>
        <dbReference type="PROSITE" id="PS50853"/>
    </source>
</evidence>
<keyword evidence="1" id="KW-0677">Repeat</keyword>
<feature type="compositionally biased region" description="Low complexity" evidence="4">
    <location>
        <begin position="1276"/>
        <end position="1285"/>
    </location>
</feature>
<evidence type="ECO:0000256" key="2">
    <source>
        <dbReference type="ARBA" id="ARBA00023295"/>
    </source>
</evidence>
<dbReference type="GO" id="GO:0000272">
    <property type="term" value="P:polysaccharide catabolic process"/>
    <property type="evidence" value="ECO:0007669"/>
    <property type="project" value="UniProtKB-KW"/>
</dbReference>
<evidence type="ECO:0000313" key="7">
    <source>
        <dbReference type="Proteomes" id="UP000316612"/>
    </source>
</evidence>
<keyword evidence="3" id="KW-0624">Polysaccharide degradation</keyword>
<feature type="region of interest" description="Disordered" evidence="4">
    <location>
        <begin position="1634"/>
        <end position="1665"/>
    </location>
</feature>
<dbReference type="SUPFAM" id="SSF49265">
    <property type="entry name" value="Fibronectin type III"/>
    <property type="match status" value="2"/>
</dbReference>
<dbReference type="InterPro" id="IPR050964">
    <property type="entry name" value="Striated_Muscle_Regulatory"/>
</dbReference>
<dbReference type="InterPro" id="IPR003961">
    <property type="entry name" value="FN3_dom"/>
</dbReference>
<dbReference type="GO" id="GO:0016798">
    <property type="term" value="F:hydrolase activity, acting on glycosyl bonds"/>
    <property type="evidence" value="ECO:0007669"/>
    <property type="project" value="UniProtKB-KW"/>
</dbReference>
<dbReference type="Gene3D" id="2.60.40.10">
    <property type="entry name" value="Immunoglobulins"/>
    <property type="match status" value="4"/>
</dbReference>
<dbReference type="EMBL" id="BJNY01000012">
    <property type="protein sequence ID" value="GED06704.1"/>
    <property type="molecule type" value="Genomic_DNA"/>
</dbReference>
<feature type="region of interest" description="Disordered" evidence="4">
    <location>
        <begin position="1273"/>
        <end position="1367"/>
    </location>
</feature>
<keyword evidence="2" id="KW-0326">Glycosidase</keyword>
<dbReference type="InterPro" id="IPR013783">
    <property type="entry name" value="Ig-like_fold"/>
</dbReference>
<feature type="domain" description="Fibronectin type-III" evidence="5">
    <location>
        <begin position="1750"/>
        <end position="1843"/>
    </location>
</feature>
<dbReference type="InterPro" id="IPR036116">
    <property type="entry name" value="FN3_sf"/>
</dbReference>
<feature type="domain" description="Fibronectin type-III" evidence="5">
    <location>
        <begin position="1562"/>
        <end position="1651"/>
    </location>
</feature>
<gene>
    <name evidence="6" type="ORF">AUR04nite_22360</name>
</gene>
<dbReference type="Pfam" id="PF17963">
    <property type="entry name" value="Big_9"/>
    <property type="match status" value="7"/>
</dbReference>
<comment type="caution">
    <text evidence="6">The sequence shown here is derived from an EMBL/GenBank/DDBJ whole genome shotgun (WGS) entry which is preliminary data.</text>
</comment>
<keyword evidence="3" id="KW-0119">Carbohydrate metabolism</keyword>
<evidence type="ECO:0000313" key="6">
    <source>
        <dbReference type="EMBL" id="GED06704.1"/>
    </source>
</evidence>
<dbReference type="PANTHER" id="PTHR13817:SF73">
    <property type="entry name" value="FIBRONECTIN TYPE-III DOMAIN-CONTAINING PROTEIN"/>
    <property type="match status" value="1"/>
</dbReference>
<dbReference type="SUPFAM" id="SSF63825">
    <property type="entry name" value="YWTD domain"/>
    <property type="match status" value="1"/>
</dbReference>
<feature type="compositionally biased region" description="Low complexity" evidence="4">
    <location>
        <begin position="1634"/>
        <end position="1643"/>
    </location>
</feature>
<dbReference type="Proteomes" id="UP000316612">
    <property type="component" value="Unassembled WGS sequence"/>
</dbReference>
<feature type="compositionally biased region" description="Basic and acidic residues" evidence="4">
    <location>
        <begin position="1292"/>
        <end position="1338"/>
    </location>
</feature>
<sequence length="2115" mass="222406">MGNSERTGFLGLLKSTGFKATAIPVVAALAVSGAIFYPGFETADVDLNDGGVWVVNKAEGKIGHVNYQSRTLDGGVVTPLANYDLAQNGENILVRNLEQATVTTIDPAMVQFAGDNKLPANATFSFGTNVVAVTDSKNGKVQATDLEHISEFDSDGNEPLLEASGKVDAVVGADDTIWAVDYSANTVQSFTLDDDGYPVDGEPRQIDGLDKMKDPQLSAVGHTAVVFEASTGTVATSDGTTSQIQSSANAKIQAPGPESDAVAISTEQTLVKASLKGKDIAYDQVKTAGTPIQPVRVGSCTYAAWQTSGEYLRSCDDLLQNQSVRVPEMAAQAELVFRVNRDVVVLNDIQSGQVWLTNEGMEIVSNWADLEPPAGEGESEEEETKEITDAIELPERTEENQEPIAEDDTFSIRPGRTTVLPVLFNDVDPDGDLLTAKIEGSNPSLGDISPVYDGTGFQIAVSEDAKGSASFSYVTEDGRGGMDLATVNLKVVNEETNKAPEQKRITTLHVQKGESVSKNLIPDWVDPEGDDLQLLGGTSKGDDTIRVRPDGTLIFQDDGKQLGQKEVAIQVSDGRESTKGRIIVEVSANSTVKPVTATDHVVAQVGEATSFEPLDNDTDPSGDGLRLAGIDDVAGLELKANNQSGRVTITGERPGTFYTEYLATNGPASAPGLVRIDVRQPKDENTKPVAVRDIAQLPAGGNVLVDVLGNDTDATGGVLVVTGATDGADKQFSVSVERNSFVRITDVRGVTTPSTINYTISNGRESATGEIRVIPIPAPPRMDPPQANPDTVNVREGDVTTVKVLDNDVHPNGAPMKLSSKLEETDKLGEGSLISVADDEIRFRAGNFNGKPRQVSAVYTVLGPDNQESSAQVTFNVQPAAKDESDLEKNSPPNPEPVSGRIFAGSTATVQVPLDGIDPEGDSVTLVQLGDAPRQGVANIKGDTIEYTASHQASGTDQFTYVVEDRLGARATGIAKIGIAPLAQSNNPPVAVNDMVTVRPERPVAVDVLNNDTDPDGDPVALMKDVESRNGANVSVVDGRVMLTSPEGSGSTSVRYSISDGRGGIGKGTVTVVSNPNAPLLAPIARDDRVTLEDVLSNDEVSVDVLYNDEDPDGATTELNLSLPDSPQTARITESGISVTPVDDPQVIAYTITDQDGLDSTAFIHVPGLEGARPILRSNLNLQAKAGESLELNLKDLVLVRDGHTPRLATEDSVSSMPVSDGKLVQSATQLRYTAPADFDGMGAVTFEATDGKGPDDPEGLTSILTIPINVAPSTNQQPQNQPRNANDDGAPEDRKKKEKKDEDSAEPKKDEKKSDSASEKPKEEKESQKPEETKEEQTPEEQPVEESPTPEERPDPENFPPTLENNTLKVEQGGDAARLDLRQAANDQNKEDVAKLKFNLEENQVPGVDAKIVESSVLELSAGPETAKGTSGTVGVSVSDGVNSPVKATMYVTVTGSTRELPVAVTDEVPQAANNKTEVVDVLANDFNPYEEEGPLTIISVRPLEADSGTAQIADGQVAVTPKEGFVGKMNVEYLIGDVTKDPARNVAGTITLNVKGAPDAPGLPRIQSTGDSQAVLSWDAPSNNGADITKYMVRDQSNGVAQDCKTTTCTITGLKNDITYTFTVTAFNEIGESPASPASAEARPDVEPEQPAAPSGKDGDTKATFNWTAPVSRGSAIQSYTLEISPAPANGVSQVTGITGTSYTWEGLKNGTAYQARVRAVNKASKPSVFSAYSAAVTPAGKPFKPSAPTAVRKDSAVDGGVVNVAWKAPGANGAAISSYVLKVYQGGSEVRSIGGIAANQTTQSVTGLSTSGSYTFRIAAVNRVGTSEYSANSAAVTPYGRPKAVGAVNAKATGADTMIQLDFTAPAANGSKITGFQYSADGGAWTSFGGPGSAIAAGANGTAHTFRVRALNAAGPAEPSAASNSMSPYGPLRDNANITASGGDQAVSFSWNANAGADNGRSIAYAVSINGAGTANDGSESVGGIGYSASRTLSITATDAQGQTRTWSATATSKPKPARKVILKRGPYSTKYCGTSNCYQYDVTIKNFKPNTTYQVRCHNQNPGSFQDVYNRPISTDRNGNGHTIPTCENQSGYAMPVWVTVDGTDSNRVSW</sequence>
<dbReference type="Gene3D" id="2.60.40.2810">
    <property type="match status" value="1"/>
</dbReference>
<dbReference type="CDD" id="cd00063">
    <property type="entry name" value="FN3"/>
    <property type="match status" value="4"/>
</dbReference>
<protein>
    <submittedName>
        <fullName evidence="6">Fibronectin type III</fullName>
    </submittedName>
</protein>
<reference evidence="6 7" key="1">
    <citation type="submission" date="2019-06" db="EMBL/GenBank/DDBJ databases">
        <title>Whole genome shotgun sequence of Glutamicibacter uratoxydans NBRC 15515.</title>
        <authorList>
            <person name="Hosoyama A."/>
            <person name="Uohara A."/>
            <person name="Ohji S."/>
            <person name="Ichikawa N."/>
        </authorList>
    </citation>
    <scope>NUCLEOTIDE SEQUENCE [LARGE SCALE GENOMIC DNA]</scope>
    <source>
        <strain evidence="6 7">NBRC 15515</strain>
    </source>
</reference>
<keyword evidence="2" id="KW-0378">Hydrolase</keyword>
<feature type="region of interest" description="Disordered" evidence="4">
    <location>
        <begin position="1919"/>
        <end position="1940"/>
    </location>
</feature>
<dbReference type="PROSITE" id="PS50853">
    <property type="entry name" value="FN3"/>
    <property type="match status" value="3"/>
</dbReference>
<organism evidence="6 7">
    <name type="scientific">Glutamicibacter uratoxydans</name>
    <name type="common">Arthrobacter uratoxydans</name>
    <dbReference type="NCBI Taxonomy" id="43667"/>
    <lineage>
        <taxon>Bacteria</taxon>
        <taxon>Bacillati</taxon>
        <taxon>Actinomycetota</taxon>
        <taxon>Actinomycetes</taxon>
        <taxon>Micrococcales</taxon>
        <taxon>Micrococcaceae</taxon>
        <taxon>Glutamicibacter</taxon>
    </lineage>
</organism>
<dbReference type="RefSeq" id="WP_246055503.1">
    <property type="nucleotide sequence ID" value="NZ_BAAAJL010000006.1"/>
</dbReference>
<evidence type="ECO:0000256" key="4">
    <source>
        <dbReference type="SAM" id="MobiDB-lite"/>
    </source>
</evidence>
<accession>A0A4Y4DS18</accession>
<feature type="region of interest" description="Disordered" evidence="4">
    <location>
        <begin position="879"/>
        <end position="899"/>
    </location>
</feature>
<evidence type="ECO:0000256" key="3">
    <source>
        <dbReference type="ARBA" id="ARBA00023326"/>
    </source>
</evidence>
<name>A0A4Y4DS18_GLUUR</name>
<dbReference type="SMART" id="SM00060">
    <property type="entry name" value="FN3"/>
    <property type="match status" value="5"/>
</dbReference>
<proteinExistence type="predicted"/>
<keyword evidence="7" id="KW-1185">Reference proteome</keyword>
<evidence type="ECO:0000256" key="1">
    <source>
        <dbReference type="ARBA" id="ARBA00022737"/>
    </source>
</evidence>
<dbReference type="PANTHER" id="PTHR13817">
    <property type="entry name" value="TITIN"/>
    <property type="match status" value="1"/>
</dbReference>